<dbReference type="InterPro" id="IPR036250">
    <property type="entry name" value="AcylCo_DH-like_C"/>
</dbReference>
<dbReference type="VEuPathDB" id="FungiDB:PV06_09408"/>
<evidence type="ECO:0000256" key="6">
    <source>
        <dbReference type="ARBA" id="ARBA00022946"/>
    </source>
</evidence>
<dbReference type="Pfam" id="PF02770">
    <property type="entry name" value="Acyl-CoA_dh_M"/>
    <property type="match status" value="1"/>
</dbReference>
<evidence type="ECO:0000256" key="3">
    <source>
        <dbReference type="ARBA" id="ARBA00009347"/>
    </source>
</evidence>
<dbReference type="STRING" id="215243.A0A0D2BLZ6"/>
<evidence type="ECO:0000256" key="8">
    <source>
        <dbReference type="ARBA" id="ARBA00023128"/>
    </source>
</evidence>
<dbReference type="InterPro" id="IPR013786">
    <property type="entry name" value="AcylCoA_DH/ox_N"/>
</dbReference>
<dbReference type="GO" id="GO:0000062">
    <property type="term" value="F:fatty-acyl-CoA binding"/>
    <property type="evidence" value="ECO:0007669"/>
    <property type="project" value="TreeGrafter"/>
</dbReference>
<dbReference type="AlphaFoldDB" id="A0A0D2BLZ6"/>
<dbReference type="InterPro" id="IPR046373">
    <property type="entry name" value="Acyl-CoA_Oxase/DH_mid-dom_sf"/>
</dbReference>
<dbReference type="PANTHER" id="PTHR42807:SF1">
    <property type="entry name" value="GLUTARYL-COA DEHYDROGENASE, MITOCHONDRIAL"/>
    <property type="match status" value="1"/>
</dbReference>
<keyword evidence="8" id="KW-0496">Mitochondrion</keyword>
<dbReference type="SUPFAM" id="SSF47203">
    <property type="entry name" value="Acyl-CoA dehydrogenase C-terminal domain-like"/>
    <property type="match status" value="1"/>
</dbReference>
<evidence type="ECO:0000313" key="13">
    <source>
        <dbReference type="EMBL" id="KIW38447.1"/>
    </source>
</evidence>
<keyword evidence="6" id="KW-0809">Transit peptide</keyword>
<evidence type="ECO:0000259" key="10">
    <source>
        <dbReference type="Pfam" id="PF00441"/>
    </source>
</evidence>
<feature type="domain" description="Acyl-CoA dehydrogenase/oxidase N-terminal" evidence="12">
    <location>
        <begin position="35"/>
        <end position="80"/>
    </location>
</feature>
<dbReference type="InterPro" id="IPR037069">
    <property type="entry name" value="AcylCoA_DH/ox_N_sf"/>
</dbReference>
<feature type="domain" description="Acyl-CoA oxidase/dehydrogenase middle" evidence="11">
    <location>
        <begin position="84"/>
        <end position="182"/>
    </location>
</feature>
<evidence type="ECO:0000256" key="2">
    <source>
        <dbReference type="ARBA" id="ARBA00004305"/>
    </source>
</evidence>
<dbReference type="Gene3D" id="1.20.140.10">
    <property type="entry name" value="Butyryl-CoA Dehydrogenase, subunit A, domain 3"/>
    <property type="match status" value="1"/>
</dbReference>
<dbReference type="InterPro" id="IPR052033">
    <property type="entry name" value="Glutaryl-CoA_DH_mitochondrial"/>
</dbReference>
<feature type="domain" description="Acyl-CoA dehydrogenase/oxidase C-terminal" evidence="10">
    <location>
        <begin position="201"/>
        <end position="342"/>
    </location>
</feature>
<dbReference type="SUPFAM" id="SSF56645">
    <property type="entry name" value="Acyl-CoA dehydrogenase NM domain-like"/>
    <property type="match status" value="1"/>
</dbReference>
<evidence type="ECO:0000256" key="1">
    <source>
        <dbReference type="ARBA" id="ARBA00001974"/>
    </source>
</evidence>
<dbReference type="Proteomes" id="UP000053342">
    <property type="component" value="Unassembled WGS sequence"/>
</dbReference>
<dbReference type="Gene3D" id="2.40.110.10">
    <property type="entry name" value="Butyryl-CoA Dehydrogenase, subunit A, domain 2"/>
    <property type="match status" value="1"/>
</dbReference>
<evidence type="ECO:0000256" key="5">
    <source>
        <dbReference type="ARBA" id="ARBA00022827"/>
    </source>
</evidence>
<keyword evidence="5 9" id="KW-0274">FAD</keyword>
<evidence type="ECO:0000259" key="12">
    <source>
        <dbReference type="Pfam" id="PF02771"/>
    </source>
</evidence>
<protein>
    <recommendedName>
        <fullName evidence="15">Glutaryl-CoA dehydrogenase, mitochondrial</fullName>
    </recommendedName>
</protein>
<dbReference type="GO" id="GO:0004361">
    <property type="term" value="F:glutaryl-CoA dehydrogenase activity"/>
    <property type="evidence" value="ECO:0007669"/>
    <property type="project" value="TreeGrafter"/>
</dbReference>
<name>A0A0D2BLZ6_9EURO</name>
<evidence type="ECO:0000313" key="14">
    <source>
        <dbReference type="Proteomes" id="UP000053342"/>
    </source>
</evidence>
<accession>A0A0D2BLZ6</accession>
<dbReference type="RefSeq" id="XP_016258663.1">
    <property type="nucleotide sequence ID" value="XM_016410856.1"/>
</dbReference>
<organism evidence="13 14">
    <name type="scientific">Exophiala oligosperma</name>
    <dbReference type="NCBI Taxonomy" id="215243"/>
    <lineage>
        <taxon>Eukaryota</taxon>
        <taxon>Fungi</taxon>
        <taxon>Dikarya</taxon>
        <taxon>Ascomycota</taxon>
        <taxon>Pezizomycotina</taxon>
        <taxon>Eurotiomycetes</taxon>
        <taxon>Chaetothyriomycetidae</taxon>
        <taxon>Chaetothyriales</taxon>
        <taxon>Herpotrichiellaceae</taxon>
        <taxon>Exophiala</taxon>
    </lineage>
</organism>
<dbReference type="Gene3D" id="1.10.540.10">
    <property type="entry name" value="Acyl-CoA dehydrogenase/oxidase, N-terminal domain"/>
    <property type="match status" value="1"/>
</dbReference>
<proteinExistence type="inferred from homology"/>
<dbReference type="OrthoDB" id="435240at2759"/>
<dbReference type="GO" id="GO:0050660">
    <property type="term" value="F:flavin adenine dinucleotide binding"/>
    <property type="evidence" value="ECO:0007669"/>
    <property type="project" value="InterPro"/>
</dbReference>
<dbReference type="GO" id="GO:0005743">
    <property type="term" value="C:mitochondrial inner membrane"/>
    <property type="evidence" value="ECO:0007669"/>
    <property type="project" value="TreeGrafter"/>
</dbReference>
<comment type="cofactor">
    <cofactor evidence="1 9">
        <name>FAD</name>
        <dbReference type="ChEBI" id="CHEBI:57692"/>
    </cofactor>
</comment>
<evidence type="ECO:0000259" key="11">
    <source>
        <dbReference type="Pfam" id="PF02770"/>
    </source>
</evidence>
<comment type="subcellular location">
    <subcellularLocation>
        <location evidence="2">Mitochondrion matrix</location>
    </subcellularLocation>
</comment>
<dbReference type="PANTHER" id="PTHR42807">
    <property type="entry name" value="GLUTARYL-COA DEHYDROGENASE, MITOCHONDRIAL"/>
    <property type="match status" value="1"/>
</dbReference>
<keyword evidence="4 9" id="KW-0285">Flavoprotein</keyword>
<dbReference type="InterPro" id="IPR006091">
    <property type="entry name" value="Acyl-CoA_Oxase/DH_mid-dom"/>
</dbReference>
<dbReference type="GO" id="GO:0033539">
    <property type="term" value="P:fatty acid beta-oxidation using acyl-CoA dehydrogenase"/>
    <property type="evidence" value="ECO:0007669"/>
    <property type="project" value="TreeGrafter"/>
</dbReference>
<evidence type="ECO:0000256" key="7">
    <source>
        <dbReference type="ARBA" id="ARBA00023002"/>
    </source>
</evidence>
<keyword evidence="14" id="KW-1185">Reference proteome</keyword>
<dbReference type="GO" id="GO:0005759">
    <property type="term" value="C:mitochondrial matrix"/>
    <property type="evidence" value="ECO:0007669"/>
    <property type="project" value="UniProtKB-SubCell"/>
</dbReference>
<dbReference type="HOGENOM" id="CLU_018204_8_0_1"/>
<dbReference type="Pfam" id="PF02771">
    <property type="entry name" value="Acyl-CoA_dh_N"/>
    <property type="match status" value="1"/>
</dbReference>
<sequence>MTKLFCKRWERWACLGLLSRGMVAPEFPEWPQDSFQEMETVDPGYRSGMSVQSSFVMSPIDEFGTQEQKDKYLEKLAKGQLIGCFGLIEPNHGSDPGSMETIAKPHPHNKGFFSLSGAKIWIIHCPIAEVLLIWAKLQDTEKIRGFLVAHEKCPLDTLTTLPLKSKSGLRALSTESMQLDNCPVPKESMFPDIEGLKGPFACLNSARYGIAWGTMRALEDCLARAREYALERNQFKNSPIAKYQLVQKKLADAATDIAYGLAAAYQVGRLKDEAKLTPEMISMIKRPNCDRALINARHLQEMLGGNAVSDEYYIGRHVSNRFVTQTYERQSDIHSLILGRAITGIQPFV</sequence>
<reference evidence="13 14" key="1">
    <citation type="submission" date="2015-01" db="EMBL/GenBank/DDBJ databases">
        <title>The Genome Sequence of Exophiala oligosperma CBS72588.</title>
        <authorList>
            <consortium name="The Broad Institute Genomics Platform"/>
            <person name="Cuomo C."/>
            <person name="de Hoog S."/>
            <person name="Gorbushina A."/>
            <person name="Stielow B."/>
            <person name="Teixiera M."/>
            <person name="Abouelleil A."/>
            <person name="Chapman S.B."/>
            <person name="Priest M."/>
            <person name="Young S.K."/>
            <person name="Wortman J."/>
            <person name="Nusbaum C."/>
            <person name="Birren B."/>
        </authorList>
    </citation>
    <scope>NUCLEOTIDE SEQUENCE [LARGE SCALE GENOMIC DNA]</scope>
    <source>
        <strain evidence="13 14">CBS 72588</strain>
    </source>
</reference>
<evidence type="ECO:0000256" key="4">
    <source>
        <dbReference type="ARBA" id="ARBA00022630"/>
    </source>
</evidence>
<dbReference type="GO" id="GO:0046949">
    <property type="term" value="P:fatty-acyl-CoA biosynthetic process"/>
    <property type="evidence" value="ECO:0007669"/>
    <property type="project" value="TreeGrafter"/>
</dbReference>
<evidence type="ECO:0008006" key="15">
    <source>
        <dbReference type="Google" id="ProtNLM"/>
    </source>
</evidence>
<evidence type="ECO:0000256" key="9">
    <source>
        <dbReference type="RuleBase" id="RU362125"/>
    </source>
</evidence>
<dbReference type="Pfam" id="PF00441">
    <property type="entry name" value="Acyl-CoA_dh_1"/>
    <property type="match status" value="1"/>
</dbReference>
<keyword evidence="7 9" id="KW-0560">Oxidoreductase</keyword>
<gene>
    <name evidence="13" type="ORF">PV06_09408</name>
</gene>
<dbReference type="GeneID" id="27361482"/>
<dbReference type="EMBL" id="KN847341">
    <property type="protein sequence ID" value="KIW38447.1"/>
    <property type="molecule type" value="Genomic_DNA"/>
</dbReference>
<comment type="similarity">
    <text evidence="3 9">Belongs to the acyl-CoA dehydrogenase family.</text>
</comment>
<dbReference type="InterPro" id="IPR009100">
    <property type="entry name" value="AcylCoA_DH/oxidase_NM_dom_sf"/>
</dbReference>
<dbReference type="InterPro" id="IPR009075">
    <property type="entry name" value="AcylCo_DH/oxidase_C"/>
</dbReference>